<feature type="chain" id="PRO_5017939169" description="Porin" evidence="1">
    <location>
        <begin position="26"/>
        <end position="393"/>
    </location>
</feature>
<evidence type="ECO:0008006" key="4">
    <source>
        <dbReference type="Google" id="ProtNLM"/>
    </source>
</evidence>
<comment type="caution">
    <text evidence="2">The sequence shown here is derived from an EMBL/GenBank/DDBJ whole genome shotgun (WGS) entry which is preliminary data.</text>
</comment>
<keyword evidence="1" id="KW-0732">Signal</keyword>
<evidence type="ECO:0000256" key="1">
    <source>
        <dbReference type="SAM" id="SignalP"/>
    </source>
</evidence>
<name>A0A3M7L797_9FLAO</name>
<keyword evidence="3" id="KW-1185">Reference proteome</keyword>
<gene>
    <name evidence="2" type="ORF">D1632_12745</name>
</gene>
<dbReference type="Pfam" id="PF19577">
    <property type="entry name" value="DcaP"/>
    <property type="match status" value="1"/>
</dbReference>
<protein>
    <recommendedName>
        <fullName evidence="4">Porin</fullName>
    </recommendedName>
</protein>
<accession>A0A3M7L797</accession>
<sequence length="393" mass="44099">MIRKNTSRLIALCVLAPLLNIKMNAQTTITNVQPNPDSSEGPWSVYLKGFVQADAMIDFQEMGSKDGFAATSIKFPQENSTTSYFSVRQSQLGVGIKQPNAENGISAYVEIDFFGPNGTTAPRFRKGYIEWKNILVGQTWSNFSDIDIFPNIFDFAGPNGTMFIRTLQVRYSAALSKKQELSLSLEDPSQRSVRLPDSLNWKSKAVIPSFTGMYRYGGDRDYIKVGGIISPISYETGDIASTSTKTQTTVGFAGMVSGKLYTGNLNNFRLQSSYGKGYSNYNIVLSGEQYDAVPDLQNNKLKTLNLFNILGIYEHWWSPKWSSVAYYSYSQFGKDDLIPKNMLQNFQNAGLNIVYQPYKRFRMGIEGNYGKSKNFDNKTTEGFRIQCSTAFSF</sequence>
<organism evidence="2 3">
    <name type="scientific">Chryseobacterium nematophagum</name>
    <dbReference type="NCBI Taxonomy" id="2305228"/>
    <lineage>
        <taxon>Bacteria</taxon>
        <taxon>Pseudomonadati</taxon>
        <taxon>Bacteroidota</taxon>
        <taxon>Flavobacteriia</taxon>
        <taxon>Flavobacteriales</taxon>
        <taxon>Weeksellaceae</taxon>
        <taxon>Chryseobacterium group</taxon>
        <taxon>Chryseobacterium</taxon>
    </lineage>
</organism>
<dbReference type="Proteomes" id="UP000267524">
    <property type="component" value="Unassembled WGS sequence"/>
</dbReference>
<dbReference type="InterPro" id="IPR045748">
    <property type="entry name" value="DcaP"/>
</dbReference>
<feature type="signal peptide" evidence="1">
    <location>
        <begin position="1"/>
        <end position="25"/>
    </location>
</feature>
<evidence type="ECO:0000313" key="3">
    <source>
        <dbReference type="Proteomes" id="UP000267524"/>
    </source>
</evidence>
<dbReference type="AlphaFoldDB" id="A0A3M7L797"/>
<dbReference type="EMBL" id="QWIV01000014">
    <property type="protein sequence ID" value="RMZ58477.1"/>
    <property type="molecule type" value="Genomic_DNA"/>
</dbReference>
<dbReference type="SUPFAM" id="SSF56935">
    <property type="entry name" value="Porins"/>
    <property type="match status" value="1"/>
</dbReference>
<reference evidence="2 3" key="1">
    <citation type="submission" date="2018-08" db="EMBL/GenBank/DDBJ databases">
        <title>Chryseobacterium nematophagum: a novel matrix digesting pathogen of nematodes.</title>
        <authorList>
            <person name="Page A."/>
            <person name="Roberts M."/>
            <person name="Felix M.-A."/>
            <person name="Weir W."/>
        </authorList>
    </citation>
    <scope>NUCLEOTIDE SEQUENCE [LARGE SCALE GENOMIC DNA]</scope>
    <source>
        <strain evidence="2 3">JUb275</strain>
    </source>
</reference>
<evidence type="ECO:0000313" key="2">
    <source>
        <dbReference type="EMBL" id="RMZ58477.1"/>
    </source>
</evidence>
<proteinExistence type="predicted"/>